<dbReference type="Pfam" id="PF03415">
    <property type="entry name" value="Peptidase_C11"/>
    <property type="match status" value="1"/>
</dbReference>
<evidence type="ECO:0000256" key="1">
    <source>
        <dbReference type="SAM" id="SignalP"/>
    </source>
</evidence>
<gene>
    <name evidence="2" type="ORF">IAC04_02150</name>
</gene>
<protein>
    <recommendedName>
        <fullName evidence="4">Clostripain</fullName>
    </recommendedName>
</protein>
<organism evidence="2 3">
    <name type="scientific">Candidatus Coprenecus stercoravium</name>
    <dbReference type="NCBI Taxonomy" id="2840735"/>
    <lineage>
        <taxon>Bacteria</taxon>
        <taxon>Pseudomonadati</taxon>
        <taxon>Bacteroidota</taxon>
        <taxon>Bacteroidia</taxon>
        <taxon>Bacteroidales</taxon>
        <taxon>Rikenellaceae</taxon>
        <taxon>Rikenellaceae incertae sedis</taxon>
        <taxon>Candidatus Coprenecus</taxon>
    </lineage>
</organism>
<dbReference type="Proteomes" id="UP000824115">
    <property type="component" value="Unassembled WGS sequence"/>
</dbReference>
<feature type="signal peptide" evidence="1">
    <location>
        <begin position="1"/>
        <end position="27"/>
    </location>
</feature>
<proteinExistence type="predicted"/>
<evidence type="ECO:0000313" key="2">
    <source>
        <dbReference type="EMBL" id="HIZ85274.1"/>
    </source>
</evidence>
<sequence length="409" mass="45435">MRKIVIFPVVFILGQLLLSCSAGYGDAEPGQQMNADRTVLIYMAADNSLASNARRNLDEMRRGDIPYYFSEGSGNVLLVYADISGEKPRLMRLSKDRFGTVNTETLVEYEDHNSCSDSVMRSVLSYAAALFPAQENGLVLWSHGTGWLPAGYYSNPVDGNGNALQALSVDKDPYAGYVKSFGADGTFEMDIKTLAETLPVHYSYILFDACLMGGVEVAYELKDHCDYIVASAAEILAGGFPYEKIIPMLFEGRNGLESACWEFYQRYAEDGATVALIETSKLNALAESCLDIFLSGGRVAIRSLDMDSLQGYFRMDRHWFYDLGDLMSRISPADTAEGQTRNLYDVFEKALGDAVICKWSTDEFVLGGYPQFSIKKFSGLSTYVPNPENPVLDEYYKTLAWNKAVMMVE</sequence>
<keyword evidence="1" id="KW-0732">Signal</keyword>
<reference evidence="2" key="1">
    <citation type="journal article" date="2021" name="PeerJ">
        <title>Extensive microbial diversity within the chicken gut microbiome revealed by metagenomics and culture.</title>
        <authorList>
            <person name="Gilroy R."/>
            <person name="Ravi A."/>
            <person name="Getino M."/>
            <person name="Pursley I."/>
            <person name="Horton D.L."/>
            <person name="Alikhan N.F."/>
            <person name="Baker D."/>
            <person name="Gharbi K."/>
            <person name="Hall N."/>
            <person name="Watson M."/>
            <person name="Adriaenssens E.M."/>
            <person name="Foster-Nyarko E."/>
            <person name="Jarju S."/>
            <person name="Secka A."/>
            <person name="Antonio M."/>
            <person name="Oren A."/>
            <person name="Chaudhuri R.R."/>
            <person name="La Ragione R."/>
            <person name="Hildebrand F."/>
            <person name="Pallen M.J."/>
        </authorList>
    </citation>
    <scope>NUCLEOTIDE SEQUENCE</scope>
    <source>
        <strain evidence="2">Gambia16-554</strain>
    </source>
</reference>
<accession>A0A9D2GQ81</accession>
<dbReference type="PANTHER" id="PTHR37835:SF1">
    <property type="entry name" value="ALPHA-CLOSTRIPAIN"/>
    <property type="match status" value="1"/>
</dbReference>
<reference evidence="2" key="2">
    <citation type="submission" date="2021-04" db="EMBL/GenBank/DDBJ databases">
        <authorList>
            <person name="Gilroy R."/>
        </authorList>
    </citation>
    <scope>NUCLEOTIDE SEQUENCE</scope>
    <source>
        <strain evidence="2">Gambia16-554</strain>
    </source>
</reference>
<evidence type="ECO:0000313" key="3">
    <source>
        <dbReference type="Proteomes" id="UP000824115"/>
    </source>
</evidence>
<feature type="chain" id="PRO_5039731164" description="Clostripain" evidence="1">
    <location>
        <begin position="28"/>
        <end position="409"/>
    </location>
</feature>
<name>A0A9D2GQ81_9BACT</name>
<dbReference type="EMBL" id="DXAW01000042">
    <property type="protein sequence ID" value="HIZ85274.1"/>
    <property type="molecule type" value="Genomic_DNA"/>
</dbReference>
<dbReference type="InterPro" id="IPR005077">
    <property type="entry name" value="Peptidase_C11"/>
</dbReference>
<dbReference type="Gene3D" id="3.40.50.11970">
    <property type="match status" value="1"/>
</dbReference>
<comment type="caution">
    <text evidence="2">The sequence shown here is derived from an EMBL/GenBank/DDBJ whole genome shotgun (WGS) entry which is preliminary data.</text>
</comment>
<evidence type="ECO:0008006" key="4">
    <source>
        <dbReference type="Google" id="ProtNLM"/>
    </source>
</evidence>
<dbReference type="PROSITE" id="PS51257">
    <property type="entry name" value="PROKAR_LIPOPROTEIN"/>
    <property type="match status" value="1"/>
</dbReference>
<dbReference type="AlphaFoldDB" id="A0A9D2GQ81"/>
<dbReference type="PANTHER" id="PTHR37835">
    <property type="entry name" value="ALPHA-CLOSTRIPAIN"/>
    <property type="match status" value="1"/>
</dbReference>